<evidence type="ECO:0000313" key="2">
    <source>
        <dbReference type="Proteomes" id="UP000032534"/>
    </source>
</evidence>
<evidence type="ECO:0000313" key="1">
    <source>
        <dbReference type="EMBL" id="KJD42768.1"/>
    </source>
</evidence>
<name>A0A0D7WVM9_9BACL</name>
<dbReference type="Proteomes" id="UP000032534">
    <property type="component" value="Unassembled WGS sequence"/>
</dbReference>
<dbReference type="RefSeq" id="WP_044648900.1">
    <property type="nucleotide sequence ID" value="NZ_JTHP01000087.1"/>
</dbReference>
<reference evidence="1 2" key="1">
    <citation type="submission" date="2014-11" db="EMBL/GenBank/DDBJ databases">
        <title>Draft Genome Sequences of Paenibacillus polymyxa NRRL B-30509 and Paenibacillus terrae NRRL B-30644, Strains from a Poultry Environment that Produce Tridecaptin A and Paenicidins.</title>
        <authorList>
            <person name="van Belkum M.J."/>
            <person name="Lohans C.T."/>
            <person name="Vederas J.C."/>
        </authorList>
    </citation>
    <scope>NUCLEOTIDE SEQUENCE [LARGE SCALE GENOMIC DNA]</scope>
    <source>
        <strain evidence="1 2">NRRL B-30644</strain>
    </source>
</reference>
<organism evidence="1 2">
    <name type="scientific">Paenibacillus terrae</name>
    <dbReference type="NCBI Taxonomy" id="159743"/>
    <lineage>
        <taxon>Bacteria</taxon>
        <taxon>Bacillati</taxon>
        <taxon>Bacillota</taxon>
        <taxon>Bacilli</taxon>
        <taxon>Bacillales</taxon>
        <taxon>Paenibacillaceae</taxon>
        <taxon>Paenibacillus</taxon>
    </lineage>
</organism>
<comment type="caution">
    <text evidence="1">The sequence shown here is derived from an EMBL/GenBank/DDBJ whole genome shotgun (WGS) entry which is preliminary data.</text>
</comment>
<proteinExistence type="predicted"/>
<keyword evidence="2" id="KW-1185">Reference proteome</keyword>
<dbReference type="OrthoDB" id="1550811at2"/>
<dbReference type="Pfam" id="PF10946">
    <property type="entry name" value="DUF2625"/>
    <property type="match status" value="1"/>
</dbReference>
<dbReference type="AlphaFoldDB" id="A0A0D7WVM9"/>
<sequence>MHTLTVDELLDKENHTWEEIRNILKEGLNPYSIVSAESESASGDTLYRLQVSTKSYLGTVAYETGGIVFDHGWITLLGAGGSGIYGSLTSWNGLQEPASVPALWGMLIVAYDAAGGFFGLNTGRFGNDGQIYYFAPDTLAWEPTEKAYSGFFGWLAEGDLELFYQTFRWKGWQDDVRKLQPGQVFAYYPPLWTKEGSGETSRKAPIAVAEAWEAARDEE</sequence>
<gene>
    <name evidence="1" type="ORF">QD47_26355</name>
</gene>
<dbReference type="EMBL" id="JTHP01000087">
    <property type="protein sequence ID" value="KJD42768.1"/>
    <property type="molecule type" value="Genomic_DNA"/>
</dbReference>
<dbReference type="PATRIC" id="fig|159743.3.peg.5848"/>
<dbReference type="InterPro" id="IPR021239">
    <property type="entry name" value="DUF2625"/>
</dbReference>
<protein>
    <submittedName>
        <fullName evidence="1">Sugar phosphate permease</fullName>
    </submittedName>
</protein>
<accession>A0A0D7WVM9</accession>